<dbReference type="InterPro" id="IPR009057">
    <property type="entry name" value="Homeodomain-like_sf"/>
</dbReference>
<dbReference type="SUPFAM" id="SSF52540">
    <property type="entry name" value="P-loop containing nucleoside triphosphate hydrolases"/>
    <property type="match status" value="1"/>
</dbReference>
<dbReference type="Pfam" id="PF25601">
    <property type="entry name" value="AAA_lid_14"/>
    <property type="match status" value="1"/>
</dbReference>
<dbReference type="InterPro" id="IPR058031">
    <property type="entry name" value="AAA_lid_NorR"/>
</dbReference>
<evidence type="ECO:0000256" key="3">
    <source>
        <dbReference type="ARBA" id="ARBA00023012"/>
    </source>
</evidence>
<dbReference type="PROSITE" id="PS00675">
    <property type="entry name" value="SIGMA54_INTERACT_1"/>
    <property type="match status" value="1"/>
</dbReference>
<organism evidence="9 10">
    <name type="scientific">Acidiphilium iwatense</name>
    <dbReference type="NCBI Taxonomy" id="768198"/>
    <lineage>
        <taxon>Bacteria</taxon>
        <taxon>Pseudomonadati</taxon>
        <taxon>Pseudomonadota</taxon>
        <taxon>Alphaproteobacteria</taxon>
        <taxon>Acetobacterales</taxon>
        <taxon>Acidocellaceae</taxon>
        <taxon>Acidiphilium</taxon>
    </lineage>
</organism>
<evidence type="ECO:0000256" key="6">
    <source>
        <dbReference type="ARBA" id="ARBA00023159"/>
    </source>
</evidence>
<dbReference type="CDD" id="cd00130">
    <property type="entry name" value="PAS"/>
    <property type="match status" value="1"/>
</dbReference>
<dbReference type="InterPro" id="IPR025662">
    <property type="entry name" value="Sigma_54_int_dom_ATP-bd_1"/>
</dbReference>
<dbReference type="InterPro" id="IPR025943">
    <property type="entry name" value="Sigma_54_int_dom_ATP-bd_2"/>
</dbReference>
<dbReference type="InterPro" id="IPR035965">
    <property type="entry name" value="PAS-like_dom_sf"/>
</dbReference>
<dbReference type="InterPro" id="IPR003018">
    <property type="entry name" value="GAF"/>
</dbReference>
<evidence type="ECO:0000313" key="9">
    <source>
        <dbReference type="EMBL" id="MCF3948703.1"/>
    </source>
</evidence>
<dbReference type="Gene3D" id="1.10.8.60">
    <property type="match status" value="1"/>
</dbReference>
<dbReference type="SUPFAM" id="SSF46689">
    <property type="entry name" value="Homeodomain-like"/>
    <property type="match status" value="1"/>
</dbReference>
<protein>
    <submittedName>
        <fullName evidence="9">Sigma-54-dependent Fis family transcriptional regulator</fullName>
    </submittedName>
</protein>
<dbReference type="PROSITE" id="PS00676">
    <property type="entry name" value="SIGMA54_INTERACT_2"/>
    <property type="match status" value="1"/>
</dbReference>
<comment type="caution">
    <text evidence="9">The sequence shown here is derived from an EMBL/GenBank/DDBJ whole genome shotgun (WGS) entry which is preliminary data.</text>
</comment>
<keyword evidence="2" id="KW-0067">ATP-binding</keyword>
<dbReference type="InterPro" id="IPR003593">
    <property type="entry name" value="AAA+_ATPase"/>
</dbReference>
<evidence type="ECO:0000313" key="10">
    <source>
        <dbReference type="Proteomes" id="UP001521209"/>
    </source>
</evidence>
<keyword evidence="10" id="KW-1185">Reference proteome</keyword>
<dbReference type="CDD" id="cd00009">
    <property type="entry name" value="AAA"/>
    <property type="match status" value="1"/>
</dbReference>
<dbReference type="EMBL" id="JAKGBZ010000072">
    <property type="protein sequence ID" value="MCF3948703.1"/>
    <property type="molecule type" value="Genomic_DNA"/>
</dbReference>
<accession>A0ABS9E191</accession>
<sequence length="639" mass="69147">MRNRLSERGEIATMPGFSPVLARSWQRCVSAGLSPERPRNEARHLDDRELGEAMERQSGLTARARPIIEYLHSQIRDSGCIILLSDQNGFLLDAVGDPGFSDRAAQVALRPGACWAENDRGTNAVGTALIEAAPVVIHGPEHFLERNGFLACAAAPLAASDGSLLGVLDISCDYRIYHPHTFGLVRAAAQMIENRMFEISHVRDIKLRFHASAQALGTVVEGVLAITPDGRILGANRPAVELLGLRPADMGRKSVNDAIDCRFGDLLARDCRPIGEVAEIRRRDGGRLYLRLEVPRIGPPRRAPPSPAWPADALAALDTGDAQMTRAIGQLRRVLDKPIPILLRGETGVGKDVLARAIHDSGPRRGGAFVAVNCAALPENLIEAELFGYAPGAFTGARREGSTGRIREAQGGTLFLDEIGDMPLSMQTRLLRVLEERIVTPLAGRPVPVDFALISATNRDLKADIAQGRFRSDLFYRLNGLGVSIPPLRHRSDLDALITRILAQDAGQGPTRIVSDALLDAFRTYAWPGNLRQLSSLLRIANSMCDPEETEIGWQHLPDEAVAELRSLPASQAGSKDSGGAASLRDHSDQIILRTIEASNGNMSAAARRLGISRNTLYRRIAAIPAASVAEPNSLKIKS</sequence>
<dbReference type="PANTHER" id="PTHR32071:SF77">
    <property type="entry name" value="TRANSCRIPTIONAL REGULATORY PROTEIN"/>
    <property type="match status" value="1"/>
</dbReference>
<keyword evidence="3" id="KW-0902">Two-component regulatory system</keyword>
<dbReference type="SUPFAM" id="SSF55781">
    <property type="entry name" value="GAF domain-like"/>
    <property type="match status" value="1"/>
</dbReference>
<dbReference type="InterPro" id="IPR029016">
    <property type="entry name" value="GAF-like_dom_sf"/>
</dbReference>
<dbReference type="Pfam" id="PF00158">
    <property type="entry name" value="Sigma54_activat"/>
    <property type="match status" value="1"/>
</dbReference>
<dbReference type="SMART" id="SM00091">
    <property type="entry name" value="PAS"/>
    <property type="match status" value="1"/>
</dbReference>
<keyword evidence="7" id="KW-0804">Transcription</keyword>
<dbReference type="InterPro" id="IPR027417">
    <property type="entry name" value="P-loop_NTPase"/>
</dbReference>
<evidence type="ECO:0000256" key="5">
    <source>
        <dbReference type="ARBA" id="ARBA00023125"/>
    </source>
</evidence>
<name>A0ABS9E191_9PROT</name>
<dbReference type="RefSeq" id="WP_235706015.1">
    <property type="nucleotide sequence ID" value="NZ_JAKGBZ010000072.1"/>
</dbReference>
<reference evidence="9 10" key="1">
    <citation type="submission" date="2022-01" db="EMBL/GenBank/DDBJ databases">
        <authorList>
            <person name="Won M."/>
            <person name="Kim S.-J."/>
            <person name="Kwon S.-W."/>
        </authorList>
    </citation>
    <scope>NUCLEOTIDE SEQUENCE [LARGE SCALE GENOMIC DNA]</scope>
    <source>
        <strain evidence="9 10">KCTC 23505</strain>
    </source>
</reference>
<evidence type="ECO:0000256" key="7">
    <source>
        <dbReference type="ARBA" id="ARBA00023163"/>
    </source>
</evidence>
<dbReference type="SMART" id="SM00382">
    <property type="entry name" value="AAA"/>
    <property type="match status" value="1"/>
</dbReference>
<dbReference type="InterPro" id="IPR002197">
    <property type="entry name" value="HTH_Fis"/>
</dbReference>
<dbReference type="PROSITE" id="PS50045">
    <property type="entry name" value="SIGMA54_INTERACT_4"/>
    <property type="match status" value="1"/>
</dbReference>
<keyword evidence="6" id="KW-0010">Activator</keyword>
<dbReference type="Gene3D" id="3.30.450.40">
    <property type="match status" value="1"/>
</dbReference>
<dbReference type="PRINTS" id="PR01590">
    <property type="entry name" value="HTHFIS"/>
</dbReference>
<evidence type="ECO:0000256" key="1">
    <source>
        <dbReference type="ARBA" id="ARBA00022741"/>
    </source>
</evidence>
<keyword evidence="5" id="KW-0238">DNA-binding</keyword>
<dbReference type="InterPro" id="IPR000014">
    <property type="entry name" value="PAS"/>
</dbReference>
<evidence type="ECO:0000256" key="2">
    <source>
        <dbReference type="ARBA" id="ARBA00022840"/>
    </source>
</evidence>
<dbReference type="Gene3D" id="1.10.10.60">
    <property type="entry name" value="Homeodomain-like"/>
    <property type="match status" value="1"/>
</dbReference>
<evidence type="ECO:0000256" key="4">
    <source>
        <dbReference type="ARBA" id="ARBA00023015"/>
    </source>
</evidence>
<keyword evidence="1" id="KW-0547">Nucleotide-binding</keyword>
<dbReference type="InterPro" id="IPR002078">
    <property type="entry name" value="Sigma_54_int"/>
</dbReference>
<feature type="domain" description="Sigma-54 factor interaction" evidence="8">
    <location>
        <begin position="317"/>
        <end position="543"/>
    </location>
</feature>
<proteinExistence type="predicted"/>
<dbReference type="PANTHER" id="PTHR32071">
    <property type="entry name" value="TRANSCRIPTIONAL REGULATORY PROTEIN"/>
    <property type="match status" value="1"/>
</dbReference>
<evidence type="ECO:0000259" key="8">
    <source>
        <dbReference type="PROSITE" id="PS50045"/>
    </source>
</evidence>
<dbReference type="Proteomes" id="UP001521209">
    <property type="component" value="Unassembled WGS sequence"/>
</dbReference>
<keyword evidence="4" id="KW-0805">Transcription regulation</keyword>
<dbReference type="Pfam" id="PF02954">
    <property type="entry name" value="HTH_8"/>
    <property type="match status" value="1"/>
</dbReference>
<dbReference type="Gene3D" id="3.40.50.300">
    <property type="entry name" value="P-loop containing nucleotide triphosphate hydrolases"/>
    <property type="match status" value="1"/>
</dbReference>
<gene>
    <name evidence="9" type="ORF">L2A60_18775</name>
</gene>
<dbReference type="SUPFAM" id="SSF55785">
    <property type="entry name" value="PYP-like sensor domain (PAS domain)"/>
    <property type="match status" value="1"/>
</dbReference>
<dbReference type="Pfam" id="PF01590">
    <property type="entry name" value="GAF"/>
    <property type="match status" value="1"/>
</dbReference>